<keyword evidence="2" id="KW-0547">Nucleotide-binding</keyword>
<evidence type="ECO:0000313" key="2">
    <source>
        <dbReference type="EMBL" id="GER48561.1"/>
    </source>
</evidence>
<keyword evidence="2" id="KW-0067">ATP-binding</keyword>
<comment type="caution">
    <text evidence="2">The sequence shown here is derived from an EMBL/GenBank/DDBJ whole genome shotgun (WGS) entry which is preliminary data.</text>
</comment>
<dbReference type="GO" id="GO:0005524">
    <property type="term" value="F:ATP binding"/>
    <property type="evidence" value="ECO:0007669"/>
    <property type="project" value="UniProtKB-KW"/>
</dbReference>
<protein>
    <submittedName>
        <fullName evidence="2">Aliphatic sulfonates import ATP-binding protein SsuB</fullName>
    </submittedName>
</protein>
<keyword evidence="3" id="KW-1185">Reference proteome</keyword>
<reference evidence="3" key="1">
    <citation type="journal article" date="2019" name="Curr. Biol.">
        <title>Genome Sequence of Striga asiatica Provides Insight into the Evolution of Plant Parasitism.</title>
        <authorList>
            <person name="Yoshida S."/>
            <person name="Kim S."/>
            <person name="Wafula E.K."/>
            <person name="Tanskanen J."/>
            <person name="Kim Y.M."/>
            <person name="Honaas L."/>
            <person name="Yang Z."/>
            <person name="Spallek T."/>
            <person name="Conn C.E."/>
            <person name="Ichihashi Y."/>
            <person name="Cheong K."/>
            <person name="Cui S."/>
            <person name="Der J.P."/>
            <person name="Gundlach H."/>
            <person name="Jiao Y."/>
            <person name="Hori C."/>
            <person name="Ishida J.K."/>
            <person name="Kasahara H."/>
            <person name="Kiba T."/>
            <person name="Kim M.S."/>
            <person name="Koo N."/>
            <person name="Laohavisit A."/>
            <person name="Lee Y.H."/>
            <person name="Lumba S."/>
            <person name="McCourt P."/>
            <person name="Mortimer J.C."/>
            <person name="Mutuku J.M."/>
            <person name="Nomura T."/>
            <person name="Sasaki-Sekimoto Y."/>
            <person name="Seto Y."/>
            <person name="Wang Y."/>
            <person name="Wakatake T."/>
            <person name="Sakakibara H."/>
            <person name="Demura T."/>
            <person name="Yamaguchi S."/>
            <person name="Yoneyama K."/>
            <person name="Manabe R.I."/>
            <person name="Nelson D.C."/>
            <person name="Schulman A.H."/>
            <person name="Timko M.P."/>
            <person name="dePamphilis C.W."/>
            <person name="Choi D."/>
            <person name="Shirasu K."/>
        </authorList>
    </citation>
    <scope>NUCLEOTIDE SEQUENCE [LARGE SCALE GENOMIC DNA]</scope>
    <source>
        <strain evidence="3">cv. UVA1</strain>
    </source>
</reference>
<accession>A0A5A7QXB8</accession>
<organism evidence="2 3">
    <name type="scientific">Striga asiatica</name>
    <name type="common">Asiatic witchweed</name>
    <name type="synonym">Buchnera asiatica</name>
    <dbReference type="NCBI Taxonomy" id="4170"/>
    <lineage>
        <taxon>Eukaryota</taxon>
        <taxon>Viridiplantae</taxon>
        <taxon>Streptophyta</taxon>
        <taxon>Embryophyta</taxon>
        <taxon>Tracheophyta</taxon>
        <taxon>Spermatophyta</taxon>
        <taxon>Magnoliopsida</taxon>
        <taxon>eudicotyledons</taxon>
        <taxon>Gunneridae</taxon>
        <taxon>Pentapetalae</taxon>
        <taxon>asterids</taxon>
        <taxon>lamiids</taxon>
        <taxon>Lamiales</taxon>
        <taxon>Orobanchaceae</taxon>
        <taxon>Buchnereae</taxon>
        <taxon>Striga</taxon>
    </lineage>
</organism>
<sequence length="116" mass="12821">MPLLRRASTEKKIGDGVGRRCRGSFFLDGEFVASNGRRQSFARVANEARNWRRTTEGLAAKLAKNDGGIYSLQGGNQQGRRVNRSGEEGTGRIQGSDPRARFSHLDEWGVDVVLND</sequence>
<dbReference type="AlphaFoldDB" id="A0A5A7QXB8"/>
<feature type="region of interest" description="Disordered" evidence="1">
    <location>
        <begin position="69"/>
        <end position="100"/>
    </location>
</feature>
<evidence type="ECO:0000313" key="3">
    <source>
        <dbReference type="Proteomes" id="UP000325081"/>
    </source>
</evidence>
<dbReference type="Proteomes" id="UP000325081">
    <property type="component" value="Unassembled WGS sequence"/>
</dbReference>
<proteinExistence type="predicted"/>
<gene>
    <name evidence="2" type="ORF">STAS_25728</name>
</gene>
<name>A0A5A7QXB8_STRAF</name>
<dbReference type="EMBL" id="BKCP01008292">
    <property type="protein sequence ID" value="GER48561.1"/>
    <property type="molecule type" value="Genomic_DNA"/>
</dbReference>
<evidence type="ECO:0000256" key="1">
    <source>
        <dbReference type="SAM" id="MobiDB-lite"/>
    </source>
</evidence>